<reference evidence="2 3" key="1">
    <citation type="submission" date="2018-07" db="EMBL/GenBank/DDBJ databases">
        <title>Complete nucleotide sequence of Bacillus phage BSP38.</title>
        <authorList>
            <person name="Ghosh K."/>
            <person name="Kim K.-P."/>
        </authorList>
    </citation>
    <scope>NUCLEOTIDE SEQUENCE [LARGE SCALE GENOMIC DNA]</scope>
</reference>
<dbReference type="Proteomes" id="UP000260425">
    <property type="component" value="Segment"/>
</dbReference>
<keyword evidence="3" id="KW-1185">Reference proteome</keyword>
<feature type="transmembrane region" description="Helical" evidence="1">
    <location>
        <begin position="106"/>
        <end position="131"/>
    </location>
</feature>
<keyword evidence="1" id="KW-1133">Transmembrane helix</keyword>
<evidence type="ECO:0000313" key="3">
    <source>
        <dbReference type="Proteomes" id="UP000260425"/>
    </source>
</evidence>
<organismHost>
    <name type="scientific">Bacillus subtilis</name>
    <dbReference type="NCBI Taxonomy" id="1423"/>
</organismHost>
<feature type="transmembrane region" description="Helical" evidence="1">
    <location>
        <begin position="152"/>
        <end position="173"/>
    </location>
</feature>
<evidence type="ECO:0000313" key="2">
    <source>
        <dbReference type="EMBL" id="AXH71231.1"/>
    </source>
</evidence>
<evidence type="ECO:0000256" key="1">
    <source>
        <dbReference type="SAM" id="Phobius"/>
    </source>
</evidence>
<accession>A0A345MK49</accession>
<organism evidence="2 3">
    <name type="scientific">Bacillus phage BSP38</name>
    <dbReference type="NCBI Taxonomy" id="2283013"/>
    <lineage>
        <taxon>Viruses</taxon>
        <taxon>Duplodnaviria</taxon>
        <taxon>Heunggongvirae</taxon>
        <taxon>Uroviricota</taxon>
        <taxon>Caudoviricetes</taxon>
        <taxon>Herelleviridae</taxon>
        <taxon>Bastillevirinae</taxon>
        <taxon>Jeonjuvirus</taxon>
        <taxon>Jeonjuvirus BSP38</taxon>
    </lineage>
</organism>
<protein>
    <submittedName>
        <fullName evidence="2">Uncharacterized protein</fullName>
    </submittedName>
</protein>
<keyword evidence="1" id="KW-0812">Transmembrane</keyword>
<feature type="transmembrane region" description="Helical" evidence="1">
    <location>
        <begin position="62"/>
        <end position="86"/>
    </location>
</feature>
<gene>
    <name evidence="2" type="ORF">BSP38_189</name>
</gene>
<sequence length="183" mass="19956">MIITMSSRELNSAVSYKSPVQQFNLKEKVEDNVLFIADTLQKEVIKGTTGQQRKKIKQLKKLLKGFVVVMGAGIQATPKAFAAAPLTGATTTVAANQITPALVMKWGLNLALISVSVGVALSMTLLTLAGIYRMMRKRKEAEEWSVDVIKGLVQVLVAVPVVYLLFYLAQTVFKSLPILSGLF</sequence>
<name>A0A345MK49_BPBSP</name>
<keyword evidence="1" id="KW-0472">Membrane</keyword>
<proteinExistence type="predicted"/>
<dbReference type="EMBL" id="MH606185">
    <property type="protein sequence ID" value="AXH71231.1"/>
    <property type="molecule type" value="Genomic_DNA"/>
</dbReference>